<dbReference type="RefSeq" id="WP_161260595.1">
    <property type="nucleotide sequence ID" value="NZ_JAFBDC010000002.1"/>
</dbReference>
<comment type="caution">
    <text evidence="1">The sequence shown here is derived from an EMBL/GenBank/DDBJ whole genome shotgun (WGS) entry which is preliminary data.</text>
</comment>
<gene>
    <name evidence="1" type="ORF">GTO89_03035</name>
</gene>
<name>A0A845LBG7_HELGE</name>
<dbReference type="NCBIfam" id="TIGR04223">
    <property type="entry name" value="quorum_AgrD"/>
    <property type="match status" value="1"/>
</dbReference>
<sequence length="46" mass="5068">MLNWLKRNALSFSVVVLTIIATASIKPACIAIGYQPEPPKELLNKD</sequence>
<organism evidence="1 2">
    <name type="scientific">Heliomicrobium gestii</name>
    <name type="common">Heliobacterium gestii</name>
    <dbReference type="NCBI Taxonomy" id="2699"/>
    <lineage>
        <taxon>Bacteria</taxon>
        <taxon>Bacillati</taxon>
        <taxon>Bacillota</taxon>
        <taxon>Clostridia</taxon>
        <taxon>Eubacteriales</taxon>
        <taxon>Heliobacteriaceae</taxon>
        <taxon>Heliomicrobium</taxon>
    </lineage>
</organism>
<protein>
    <submittedName>
        <fullName evidence="1">Cyclic lactone autoinducer peptide</fullName>
    </submittedName>
</protein>
<dbReference type="Proteomes" id="UP000471031">
    <property type="component" value="Unassembled WGS sequence"/>
</dbReference>
<evidence type="ECO:0000313" key="1">
    <source>
        <dbReference type="EMBL" id="MZP42009.1"/>
    </source>
</evidence>
<dbReference type="EMBL" id="WXEX01000002">
    <property type="protein sequence ID" value="MZP42009.1"/>
    <property type="molecule type" value="Genomic_DNA"/>
</dbReference>
<dbReference type="AlphaFoldDB" id="A0A845LBG7"/>
<keyword evidence="2" id="KW-1185">Reference proteome</keyword>
<proteinExistence type="predicted"/>
<dbReference type="OrthoDB" id="1809626at2"/>
<evidence type="ECO:0000313" key="2">
    <source>
        <dbReference type="Proteomes" id="UP000471031"/>
    </source>
</evidence>
<dbReference type="InterPro" id="IPR009229">
    <property type="entry name" value="AgrD"/>
</dbReference>
<reference evidence="1 2" key="1">
    <citation type="submission" date="2020-01" db="EMBL/GenBank/DDBJ databases">
        <title>Whole genome sequence of Heliobacterium gestii DSM 11169.</title>
        <authorList>
            <person name="Kyndt J.A."/>
            <person name="Meyer T.E."/>
        </authorList>
    </citation>
    <scope>NUCLEOTIDE SEQUENCE [LARGE SCALE GENOMIC DNA]</scope>
    <source>
        <strain evidence="1 2">DSM 11169</strain>
    </source>
</reference>
<accession>A0A845LBG7</accession>